<dbReference type="GO" id="GO:0016020">
    <property type="term" value="C:membrane"/>
    <property type="evidence" value="ECO:0007669"/>
    <property type="project" value="InterPro"/>
</dbReference>
<protein>
    <submittedName>
        <fullName evidence="4">Methyl-accepting chemotaxis sensory transducer</fullName>
    </submittedName>
</protein>
<dbReference type="eggNOG" id="COG0840">
    <property type="taxonomic scope" value="Bacteria"/>
</dbReference>
<dbReference type="Proteomes" id="UP000006732">
    <property type="component" value="Chromosome"/>
</dbReference>
<feature type="domain" description="Methyl-accepting transducer" evidence="3">
    <location>
        <begin position="482"/>
        <end position="675"/>
    </location>
</feature>
<evidence type="ECO:0000313" key="4">
    <source>
        <dbReference type="EMBL" id="ABL00195.1"/>
    </source>
</evidence>
<evidence type="ECO:0000256" key="1">
    <source>
        <dbReference type="ARBA" id="ARBA00023224"/>
    </source>
</evidence>
<dbReference type="Pfam" id="PF00015">
    <property type="entry name" value="MCPsignal"/>
    <property type="match status" value="1"/>
</dbReference>
<dbReference type="KEGG" id="ppd:Ppro_2590"/>
<accession>A1AS74</accession>
<reference evidence="4 5" key="1">
    <citation type="submission" date="2006-10" db="EMBL/GenBank/DDBJ databases">
        <title>Complete sequence of chromosome of Pelobacter propionicus DSM 2379.</title>
        <authorList>
            <consortium name="US DOE Joint Genome Institute"/>
            <person name="Copeland A."/>
            <person name="Lucas S."/>
            <person name="Lapidus A."/>
            <person name="Barry K."/>
            <person name="Detter J.C."/>
            <person name="Glavina del Rio T."/>
            <person name="Hammon N."/>
            <person name="Israni S."/>
            <person name="Dalin E."/>
            <person name="Tice H."/>
            <person name="Pitluck S."/>
            <person name="Saunders E."/>
            <person name="Brettin T."/>
            <person name="Bruce D."/>
            <person name="Han C."/>
            <person name="Tapia R."/>
            <person name="Schmutz J."/>
            <person name="Larimer F."/>
            <person name="Land M."/>
            <person name="Hauser L."/>
            <person name="Kyrpides N."/>
            <person name="Kim E."/>
            <person name="Lovley D."/>
            <person name="Richardson P."/>
        </authorList>
    </citation>
    <scope>NUCLEOTIDE SEQUENCE [LARGE SCALE GENOMIC DNA]</scope>
    <source>
        <strain evidence="5">DSM 2379 / NBRC 103807 / OttBd1</strain>
    </source>
</reference>
<dbReference type="InterPro" id="IPR004089">
    <property type="entry name" value="MCPsignal_dom"/>
</dbReference>
<dbReference type="SMART" id="SM01204">
    <property type="entry name" value="FIST_C"/>
    <property type="match status" value="1"/>
</dbReference>
<dbReference type="OrthoDB" id="9807948at2"/>
<dbReference type="RefSeq" id="WP_011736448.1">
    <property type="nucleotide sequence ID" value="NC_008609.1"/>
</dbReference>
<dbReference type="Gene3D" id="1.10.287.950">
    <property type="entry name" value="Methyl-accepting chemotaxis protein"/>
    <property type="match status" value="1"/>
</dbReference>
<dbReference type="PROSITE" id="PS50111">
    <property type="entry name" value="CHEMOTAXIS_TRANSDUC_2"/>
    <property type="match status" value="1"/>
</dbReference>
<dbReference type="GO" id="GO:0007165">
    <property type="term" value="P:signal transduction"/>
    <property type="evidence" value="ECO:0007669"/>
    <property type="project" value="UniProtKB-KW"/>
</dbReference>
<keyword evidence="5" id="KW-1185">Reference proteome</keyword>
<gene>
    <name evidence="4" type="ordered locus">Ppro_2590</name>
</gene>
<dbReference type="SMART" id="SM00897">
    <property type="entry name" value="FIST"/>
    <property type="match status" value="1"/>
</dbReference>
<keyword evidence="1 2" id="KW-0807">Transducer</keyword>
<evidence type="ECO:0000313" key="5">
    <source>
        <dbReference type="Proteomes" id="UP000006732"/>
    </source>
</evidence>
<dbReference type="InterPro" id="IPR019494">
    <property type="entry name" value="FIST_C"/>
</dbReference>
<evidence type="ECO:0000256" key="2">
    <source>
        <dbReference type="PROSITE-ProRule" id="PRU00284"/>
    </source>
</evidence>
<dbReference type="PANTHER" id="PTHR32089">
    <property type="entry name" value="METHYL-ACCEPTING CHEMOTAXIS PROTEIN MCPB"/>
    <property type="match status" value="1"/>
</dbReference>
<sequence length="675" mass="72619">MGFLGFGKKQLAGSGVIALQSSGSALAGDVAKIRISPTFVSAYVSPHIDIDRVARDLTSRFPGVPMMICSTAGELHADAGRLYCSTGNRWDRVVVHCFDASLIASAQVVSVPLACEDLRRGNVEMSLKDRVERISASIAGLKVDMEIDYRNTLAYVLFDGLSASESFFMEALYESGRFPCLFVGGSAGGTFDFRTTWLHDGKRKLENHALVAFVKMAPGVRFGVLKSQNFEPAGSSFNVLSASVEQRYVTQVVDRQGHISSLVEALCTALKCSPANLEAQLAGYSFAIMVGKELFVRSISKLDIANNRVHFFCDIASGEELLLVRRTGLVSNTQKDFSRFMQGKPGNPVAGILNDCILRRLNNERELSEMGRVMPEGAVAGFSTFGEILGLNLNQTLTAIFFFRVPAGTAFRDEYVDNFVAHYGEFKAFFLRRQVSKLSGLSQVMMKQINDFRGQHFESRLDASGLEPAMAQLFTGLNDLGQALNEANAQQDAMACQLEACANDLYGSVDDLASHIEQQVQAIHQVGENVTGLTGKATASATSARGLADASSRIQSVVEIIQQIADQTNLLALNAAIEAARAGDSGRGFAVVADEVRKLAEKSRTSAMEIGSNISHLASEISAVANEIESQSSDVGRLSSLLAVIEESSARTTETAGHTKGVADTLKNLTTAAHA</sequence>
<dbReference type="AlphaFoldDB" id="A1AS74"/>
<dbReference type="SUPFAM" id="SSF58104">
    <property type="entry name" value="Methyl-accepting chemotaxis protein (MCP) signaling domain"/>
    <property type="match status" value="1"/>
</dbReference>
<evidence type="ECO:0000259" key="3">
    <source>
        <dbReference type="PROSITE" id="PS50111"/>
    </source>
</evidence>
<dbReference type="EMBL" id="CP000482">
    <property type="protein sequence ID" value="ABL00195.1"/>
    <property type="molecule type" value="Genomic_DNA"/>
</dbReference>
<dbReference type="PANTHER" id="PTHR32089:SF114">
    <property type="entry name" value="METHYL-ACCEPTING CHEMOTAXIS PROTEIN MCPB"/>
    <property type="match status" value="1"/>
</dbReference>
<dbReference type="STRING" id="338966.Ppro_2590"/>
<dbReference type="eggNOG" id="COG3287">
    <property type="taxonomic scope" value="Bacteria"/>
</dbReference>
<organism evidence="4 5">
    <name type="scientific">Pelobacter propionicus (strain DSM 2379 / NBRC 103807 / OttBd1)</name>
    <dbReference type="NCBI Taxonomy" id="338966"/>
    <lineage>
        <taxon>Bacteria</taxon>
        <taxon>Pseudomonadati</taxon>
        <taxon>Thermodesulfobacteriota</taxon>
        <taxon>Desulfuromonadia</taxon>
        <taxon>Desulfuromonadales</taxon>
        <taxon>Desulfuromonadaceae</taxon>
        <taxon>Pelobacter</taxon>
    </lineage>
</organism>
<dbReference type="SMART" id="SM00283">
    <property type="entry name" value="MA"/>
    <property type="match status" value="1"/>
</dbReference>
<proteinExistence type="predicted"/>
<dbReference type="InterPro" id="IPR013702">
    <property type="entry name" value="FIST_domain_N"/>
</dbReference>
<dbReference type="Pfam" id="PF10442">
    <property type="entry name" value="FIST_C"/>
    <property type="match status" value="1"/>
</dbReference>
<dbReference type="Pfam" id="PF08495">
    <property type="entry name" value="FIST"/>
    <property type="match status" value="1"/>
</dbReference>
<name>A1AS74_PELPD</name>
<dbReference type="HOGENOM" id="CLU_026627_1_1_7"/>